<dbReference type="Proteomes" id="UP000471126">
    <property type="component" value="Unassembled WGS sequence"/>
</dbReference>
<accession>A0A6P0GLX0</accession>
<sequence length="155" mass="16161">MQAKRVAFLQSNDRAGLAGGSGVVRRSDGADVAVDTQVLRMLVALADQGFTFHVSSVIGGHTKNVSGSGNVSRHWDGHAADFNVINGVDIDTGGAAAKPHTVRFMQALNALRGTDLAPRQVICSGNGRVDPDVLRLQIGVSGVVSGHTNHVHVGY</sequence>
<comment type="caution">
    <text evidence="1">The sequence shown here is derived from an EMBL/GenBank/DDBJ whole genome shotgun (WGS) entry which is preliminary data.</text>
</comment>
<dbReference type="AlphaFoldDB" id="A0A6P0GLX0"/>
<proteinExistence type="predicted"/>
<dbReference type="EMBL" id="JAAGWE010000037">
    <property type="protein sequence ID" value="NEM08329.1"/>
    <property type="molecule type" value="Genomic_DNA"/>
</dbReference>
<evidence type="ECO:0000313" key="1">
    <source>
        <dbReference type="EMBL" id="NEM08329.1"/>
    </source>
</evidence>
<protein>
    <submittedName>
        <fullName evidence="1">Uncharacterized protein</fullName>
    </submittedName>
</protein>
<organism evidence="1 2">
    <name type="scientific">Geodermatophilus normandii</name>
    <dbReference type="NCBI Taxonomy" id="1137989"/>
    <lineage>
        <taxon>Bacteria</taxon>
        <taxon>Bacillati</taxon>
        <taxon>Actinomycetota</taxon>
        <taxon>Actinomycetes</taxon>
        <taxon>Geodermatophilales</taxon>
        <taxon>Geodermatophilaceae</taxon>
        <taxon>Geodermatophilus</taxon>
    </lineage>
</organism>
<dbReference type="RefSeq" id="WP_163478430.1">
    <property type="nucleotide sequence ID" value="NZ_JAAGWE010000037.1"/>
</dbReference>
<reference evidence="1 2" key="1">
    <citation type="submission" date="2019-12" db="EMBL/GenBank/DDBJ databases">
        <title>WGS of CPCC 203550 I12A-02606.</title>
        <authorList>
            <person name="Jiang Z."/>
        </authorList>
    </citation>
    <scope>NUCLEOTIDE SEQUENCE [LARGE SCALE GENOMIC DNA]</scope>
    <source>
        <strain evidence="1 2">I12A-02606</strain>
    </source>
</reference>
<name>A0A6P0GLX0_9ACTN</name>
<evidence type="ECO:0000313" key="2">
    <source>
        <dbReference type="Proteomes" id="UP000471126"/>
    </source>
</evidence>
<gene>
    <name evidence="1" type="ORF">GCU54_20365</name>
</gene>